<dbReference type="InterPro" id="IPR043129">
    <property type="entry name" value="ATPase_NBD"/>
</dbReference>
<proteinExistence type="predicted"/>
<sequence length="83" mass="8787">MHVYPPGKHLGLGGGGGDTIMEKTAVIIDNGSSFTRAGFAGQNKPTFVLRTMSLTSPSPIRPATQPQLVLCIQATLIIWVQPV</sequence>
<evidence type="ECO:0000313" key="1">
    <source>
        <dbReference type="Ensembl" id="ENSAOWP00000026812.1"/>
    </source>
</evidence>
<evidence type="ECO:0000313" key="2">
    <source>
        <dbReference type="Proteomes" id="UP000694424"/>
    </source>
</evidence>
<name>A0A8B9SF63_APTOW</name>
<keyword evidence="2" id="KW-1185">Reference proteome</keyword>
<dbReference type="Ensembl" id="ENSAOWT00000030374.1">
    <property type="protein sequence ID" value="ENSAOWP00000026812.1"/>
    <property type="gene ID" value="ENSAOWG00000018071.1"/>
</dbReference>
<dbReference type="AlphaFoldDB" id="A0A8B9SF63"/>
<dbReference type="Gene3D" id="3.30.420.40">
    <property type="match status" value="1"/>
</dbReference>
<reference evidence="1" key="1">
    <citation type="submission" date="2025-08" db="UniProtKB">
        <authorList>
            <consortium name="Ensembl"/>
        </authorList>
    </citation>
    <scope>IDENTIFICATION</scope>
</reference>
<dbReference type="Proteomes" id="UP000694424">
    <property type="component" value="Unplaced"/>
</dbReference>
<dbReference type="Pfam" id="PF00022">
    <property type="entry name" value="Actin"/>
    <property type="match status" value="1"/>
</dbReference>
<reference evidence="1" key="2">
    <citation type="submission" date="2025-09" db="UniProtKB">
        <authorList>
            <consortium name="Ensembl"/>
        </authorList>
    </citation>
    <scope>IDENTIFICATION</scope>
</reference>
<accession>A0A8B9SF63</accession>
<dbReference type="InterPro" id="IPR004000">
    <property type="entry name" value="Actin"/>
</dbReference>
<dbReference type="SUPFAM" id="SSF53067">
    <property type="entry name" value="Actin-like ATPase domain"/>
    <property type="match status" value="1"/>
</dbReference>
<protein>
    <submittedName>
        <fullName evidence="1">Uncharacterized protein</fullName>
    </submittedName>
</protein>
<organism evidence="1 2">
    <name type="scientific">Apteryx owenii</name>
    <name type="common">Little spotted kiwi</name>
    <dbReference type="NCBI Taxonomy" id="8824"/>
    <lineage>
        <taxon>Eukaryota</taxon>
        <taxon>Metazoa</taxon>
        <taxon>Chordata</taxon>
        <taxon>Craniata</taxon>
        <taxon>Vertebrata</taxon>
        <taxon>Euteleostomi</taxon>
        <taxon>Archelosauria</taxon>
        <taxon>Archosauria</taxon>
        <taxon>Dinosauria</taxon>
        <taxon>Saurischia</taxon>
        <taxon>Theropoda</taxon>
        <taxon>Coelurosauria</taxon>
        <taxon>Aves</taxon>
        <taxon>Palaeognathae</taxon>
        <taxon>Apterygiformes</taxon>
        <taxon>Apterygidae</taxon>
        <taxon>Apteryx</taxon>
    </lineage>
</organism>